<dbReference type="SUPFAM" id="SSF53955">
    <property type="entry name" value="Lysozyme-like"/>
    <property type="match status" value="1"/>
</dbReference>
<dbReference type="EMBL" id="CP030918">
    <property type="protein sequence ID" value="AXC50068.1"/>
    <property type="molecule type" value="Genomic_DNA"/>
</dbReference>
<feature type="coiled-coil region" evidence="1">
    <location>
        <begin position="652"/>
        <end position="690"/>
    </location>
</feature>
<dbReference type="KEGG" id="pars:DRW48_10520"/>
<reference evidence="3" key="1">
    <citation type="submission" date="2018-07" db="EMBL/GenBank/DDBJ databases">
        <title>Genome sequencing of Paracoccus sp. SC2-6.</title>
        <authorList>
            <person name="Heo J."/>
            <person name="Kim S.-J."/>
            <person name="Kwon S.-W."/>
        </authorList>
    </citation>
    <scope>NUCLEOTIDE SEQUENCE [LARGE SCALE GENOMIC DNA]</scope>
    <source>
        <strain evidence="3">SC2-6</strain>
    </source>
</reference>
<dbReference type="InterPro" id="IPR023346">
    <property type="entry name" value="Lysozyme-like_dom_sf"/>
</dbReference>
<name>A0A344PL13_9RHOB</name>
<protein>
    <recommendedName>
        <fullName evidence="4">Bacteriophage tail tape measure N-terminal domain-containing protein</fullName>
    </recommendedName>
</protein>
<keyword evidence="1" id="KW-0175">Coiled coil</keyword>
<proteinExistence type="predicted"/>
<dbReference type="Proteomes" id="UP000252023">
    <property type="component" value="Chromosome"/>
</dbReference>
<gene>
    <name evidence="2" type="ORF">DRW48_10520</name>
</gene>
<dbReference type="OrthoDB" id="7756983at2"/>
<dbReference type="Gene3D" id="1.10.530.10">
    <property type="match status" value="1"/>
</dbReference>
<dbReference type="AlphaFoldDB" id="A0A344PL13"/>
<keyword evidence="3" id="KW-1185">Reference proteome</keyword>
<dbReference type="RefSeq" id="WP_114076387.1">
    <property type="nucleotide sequence ID" value="NZ_CP030918.1"/>
</dbReference>
<evidence type="ECO:0000256" key="1">
    <source>
        <dbReference type="SAM" id="Coils"/>
    </source>
</evidence>
<sequence length="961" mass="102432">MAEPDLVLDVGFSASKLAASVQQVVSKYKAAGEAAQKAFQDSTGAVSNSQAARAHARELDALKRAYDPVYVATKKYEAEVQRLNLALKNGAIGSRLYAEHMKRATVEMGTAAGIIQKTTARAQGGADGFRNLGFQVQDFAVQVGAGTSASQALAQQLPQLLSGFGALGIGMGTAAAILIPVGRALIGLVRDTDTLEESLKALTTSTDDMVASAENASRPIYELQTAFGGLADEIARADQAQAMFARIRAENDLSGAAKKVGQSVGYDTSPQPVKVWTGSGYTEIEAASIAQQADAMDNLREKTGATVPQVEALSQAMKRLATANSASAYAKEAANLQIVLSDIAGNAKLTEGQMENLNTLVVEAGAIRTQAERQVAAVMGETQKIIDKFAGKTRELMDLARQKGVVDEQLEKARKSGNTALVAQLEEVALNIDVQIEKTRELGRVSDEVFAQMAKAINSTLGASASNGLSALSDKLANMGAPFATEMATVAKEVEAANQSLRELIKLKESGGNYNATLDNGQWTGGPKDLINMTLNEVRALQNQMLANPANRAKYGNGKGSSALGAYQIVGQTLESLIKELGLTGNELYDQNMQDRMADQLIRRRRGQGLPGLRNEWTSLHNVGDPIIERAMGAQSTPLIDPEVAAKRKKDLDEEIQRRKQLADQVTQYAEQLSSSYVTQQKQAEEEKKRADAVARINASNLSEADKAAAIAEVNGEMQKQLTIFALMEEAKRRQVSLDAMMTDGSMTYKQAIEALGEGKKQQIIIDQQVQSAQQKAAETQEFWNGEQRKFQDGLVDAIVAGASFSDMLKSIAQDIAKAALQAALFGQGPMSSGGGGLLSGLFSMFGGGGAVRGNDALSQALRGAIGFRASGGPINAGAPYVVGERGPELIVPRLPGTVIPNHRLGGRSSNTITFAPVIHANGAVSQTDLDMAKRQMAEFMHREFVPMLRQSMPEFNARYA</sequence>
<evidence type="ECO:0000313" key="3">
    <source>
        <dbReference type="Proteomes" id="UP000252023"/>
    </source>
</evidence>
<organism evidence="2 3">
    <name type="scientific">Paracoccus suum</name>
    <dbReference type="NCBI Taxonomy" id="2259340"/>
    <lineage>
        <taxon>Bacteria</taxon>
        <taxon>Pseudomonadati</taxon>
        <taxon>Pseudomonadota</taxon>
        <taxon>Alphaproteobacteria</taxon>
        <taxon>Rhodobacterales</taxon>
        <taxon>Paracoccaceae</taxon>
        <taxon>Paracoccus</taxon>
    </lineage>
</organism>
<accession>A0A344PL13</accession>
<evidence type="ECO:0000313" key="2">
    <source>
        <dbReference type="EMBL" id="AXC50068.1"/>
    </source>
</evidence>
<evidence type="ECO:0008006" key="4">
    <source>
        <dbReference type="Google" id="ProtNLM"/>
    </source>
</evidence>